<dbReference type="InterPro" id="IPR036259">
    <property type="entry name" value="MFS_trans_sf"/>
</dbReference>
<dbReference type="EMBL" id="JAAGWQ010000083">
    <property type="protein sequence ID" value="KAF5669443.1"/>
    <property type="molecule type" value="Genomic_DNA"/>
</dbReference>
<evidence type="ECO:0000256" key="9">
    <source>
        <dbReference type="SAM" id="Phobius"/>
    </source>
</evidence>
<dbReference type="GO" id="GO:0046872">
    <property type="term" value="F:metal ion binding"/>
    <property type="evidence" value="ECO:0007669"/>
    <property type="project" value="UniProtKB-KW"/>
</dbReference>
<dbReference type="InterPro" id="IPR056884">
    <property type="entry name" value="NPHP3-like_N"/>
</dbReference>
<keyword evidence="7" id="KW-0325">Glycoprotein</keyword>
<evidence type="ECO:0000259" key="10">
    <source>
        <dbReference type="PROSITE" id="PS50850"/>
    </source>
</evidence>
<evidence type="ECO:0000256" key="2">
    <source>
        <dbReference type="ARBA" id="ARBA00022714"/>
    </source>
</evidence>
<dbReference type="OrthoDB" id="2533084at2759"/>
<evidence type="ECO:0000256" key="3">
    <source>
        <dbReference type="ARBA" id="ARBA00022723"/>
    </source>
</evidence>
<dbReference type="InterPro" id="IPR036922">
    <property type="entry name" value="Rieske_2Fe-2S_sf"/>
</dbReference>
<feature type="repeat" description="WD" evidence="8">
    <location>
        <begin position="1049"/>
        <end position="1090"/>
    </location>
</feature>
<evidence type="ECO:0000259" key="11">
    <source>
        <dbReference type="PROSITE" id="PS51296"/>
    </source>
</evidence>
<evidence type="ECO:0000313" key="13">
    <source>
        <dbReference type="Proteomes" id="UP000567885"/>
    </source>
</evidence>
<dbReference type="PANTHER" id="PTHR46082">
    <property type="entry name" value="ATP/GTP-BINDING PROTEIN-RELATED"/>
    <property type="match status" value="1"/>
</dbReference>
<keyword evidence="13" id="KW-1185">Reference proteome</keyword>
<keyword evidence="9" id="KW-0812">Transmembrane</keyword>
<dbReference type="InterPro" id="IPR020846">
    <property type="entry name" value="MFS_dom"/>
</dbReference>
<feature type="transmembrane region" description="Helical" evidence="9">
    <location>
        <begin position="1746"/>
        <end position="1765"/>
    </location>
</feature>
<keyword evidence="9" id="KW-1133">Transmembrane helix</keyword>
<comment type="caution">
    <text evidence="12">The sequence shown here is derived from an EMBL/GenBank/DDBJ whole genome shotgun (WGS) entry which is preliminary data.</text>
</comment>
<keyword evidence="6" id="KW-0411">Iron-sulfur</keyword>
<organism evidence="12 13">
    <name type="scientific">Fusarium heterosporum</name>
    <dbReference type="NCBI Taxonomy" id="42747"/>
    <lineage>
        <taxon>Eukaryota</taxon>
        <taxon>Fungi</taxon>
        <taxon>Dikarya</taxon>
        <taxon>Ascomycota</taxon>
        <taxon>Pezizomycotina</taxon>
        <taxon>Sordariomycetes</taxon>
        <taxon>Hypocreomycetidae</taxon>
        <taxon>Hypocreales</taxon>
        <taxon>Nectriaceae</taxon>
        <taxon>Fusarium</taxon>
        <taxon>Fusarium heterosporum species complex</taxon>
    </lineage>
</organism>
<comment type="subcellular location">
    <subcellularLocation>
        <location evidence="1">Membrane</location>
        <topology evidence="1">Multi-pass membrane protein</topology>
    </subcellularLocation>
</comment>
<feature type="transmembrane region" description="Helical" evidence="9">
    <location>
        <begin position="1834"/>
        <end position="1854"/>
    </location>
</feature>
<feature type="domain" description="Major facilitator superfamily (MFS) profile" evidence="10">
    <location>
        <begin position="1677"/>
        <end position="2133"/>
    </location>
</feature>
<feature type="transmembrane region" description="Helical" evidence="9">
    <location>
        <begin position="1926"/>
        <end position="1948"/>
    </location>
</feature>
<keyword evidence="9" id="KW-0472">Membrane</keyword>
<dbReference type="InterPro" id="IPR036322">
    <property type="entry name" value="WD40_repeat_dom_sf"/>
</dbReference>
<dbReference type="SUPFAM" id="SSF50022">
    <property type="entry name" value="ISP domain"/>
    <property type="match status" value="1"/>
</dbReference>
<dbReference type="Proteomes" id="UP000567885">
    <property type="component" value="Unassembled WGS sequence"/>
</dbReference>
<name>A0A8H5TGA5_FUSHE</name>
<feature type="transmembrane region" description="Helical" evidence="9">
    <location>
        <begin position="1805"/>
        <end position="1828"/>
    </location>
</feature>
<accession>A0A8H5TGA5</accession>
<evidence type="ECO:0000256" key="5">
    <source>
        <dbReference type="ARBA" id="ARBA00023004"/>
    </source>
</evidence>
<dbReference type="Pfam" id="PF07690">
    <property type="entry name" value="MFS_1"/>
    <property type="match status" value="1"/>
</dbReference>
<dbReference type="SUPFAM" id="SSF50978">
    <property type="entry name" value="WD40 repeat-like"/>
    <property type="match status" value="1"/>
</dbReference>
<dbReference type="GO" id="GO:0009116">
    <property type="term" value="P:nucleoside metabolic process"/>
    <property type="evidence" value="ECO:0007669"/>
    <property type="project" value="InterPro"/>
</dbReference>
<evidence type="ECO:0000256" key="4">
    <source>
        <dbReference type="ARBA" id="ARBA00022737"/>
    </source>
</evidence>
<dbReference type="InterPro" id="IPR011701">
    <property type="entry name" value="MFS"/>
</dbReference>
<dbReference type="Gene3D" id="3.40.50.1580">
    <property type="entry name" value="Nucleoside phosphorylase domain"/>
    <property type="match status" value="1"/>
</dbReference>
<dbReference type="GO" id="GO:0051537">
    <property type="term" value="F:2 iron, 2 sulfur cluster binding"/>
    <property type="evidence" value="ECO:0007669"/>
    <property type="project" value="UniProtKB-KW"/>
</dbReference>
<dbReference type="Gene3D" id="2.102.10.10">
    <property type="entry name" value="Rieske [2Fe-2S] iron-sulphur domain"/>
    <property type="match status" value="1"/>
</dbReference>
<feature type="transmembrane region" description="Helical" evidence="9">
    <location>
        <begin position="1716"/>
        <end position="1734"/>
    </location>
</feature>
<dbReference type="PROSITE" id="PS50082">
    <property type="entry name" value="WD_REPEATS_2"/>
    <property type="match status" value="1"/>
</dbReference>
<feature type="transmembrane region" description="Helical" evidence="9">
    <location>
        <begin position="1968"/>
        <end position="1989"/>
    </location>
</feature>
<dbReference type="Gene3D" id="1.20.1250.20">
    <property type="entry name" value="MFS general substrate transporter like domains"/>
    <property type="match status" value="1"/>
</dbReference>
<dbReference type="InterPro" id="IPR017941">
    <property type="entry name" value="Rieske_2Fe-2S"/>
</dbReference>
<proteinExistence type="predicted"/>
<dbReference type="Pfam" id="PF00355">
    <property type="entry name" value="Rieske"/>
    <property type="match status" value="1"/>
</dbReference>
<keyword evidence="3" id="KW-0479">Metal-binding</keyword>
<dbReference type="GO" id="GO:0016020">
    <property type="term" value="C:membrane"/>
    <property type="evidence" value="ECO:0007669"/>
    <property type="project" value="UniProtKB-SubCell"/>
</dbReference>
<evidence type="ECO:0000256" key="7">
    <source>
        <dbReference type="ARBA" id="ARBA00023180"/>
    </source>
</evidence>
<dbReference type="InterPro" id="IPR053137">
    <property type="entry name" value="NLR-like"/>
</dbReference>
<dbReference type="PROSITE" id="PS51296">
    <property type="entry name" value="RIESKE"/>
    <property type="match status" value="1"/>
</dbReference>
<dbReference type="PROSITE" id="PS50850">
    <property type="entry name" value="MFS"/>
    <property type="match status" value="1"/>
</dbReference>
<keyword evidence="4" id="KW-0677">Repeat</keyword>
<feature type="transmembrane region" description="Helical" evidence="9">
    <location>
        <begin position="2045"/>
        <end position="2065"/>
    </location>
</feature>
<dbReference type="PANTHER" id="PTHR46082:SF11">
    <property type="entry name" value="AAA+ ATPASE DOMAIN-CONTAINING PROTEIN-RELATED"/>
    <property type="match status" value="1"/>
</dbReference>
<gene>
    <name evidence="12" type="ORF">FHETE_4947</name>
</gene>
<reference evidence="12 13" key="1">
    <citation type="submission" date="2020-05" db="EMBL/GenBank/DDBJ databases">
        <title>Identification and distribution of gene clusters putatively required for synthesis of sphingolipid metabolism inhibitors in phylogenetically diverse species of the filamentous fungus Fusarium.</title>
        <authorList>
            <person name="Kim H.-S."/>
            <person name="Busman M."/>
            <person name="Brown D.W."/>
            <person name="Divon H."/>
            <person name="Uhlig S."/>
            <person name="Proctor R.H."/>
        </authorList>
    </citation>
    <scope>NUCLEOTIDE SEQUENCE [LARGE SCALE GENOMIC DNA]</scope>
    <source>
        <strain evidence="12 13">NRRL 20693</strain>
    </source>
</reference>
<protein>
    <submittedName>
        <fullName evidence="12">Major facilitator superfamily transporter</fullName>
    </submittedName>
</protein>
<dbReference type="GO" id="GO:0022857">
    <property type="term" value="F:transmembrane transporter activity"/>
    <property type="evidence" value="ECO:0007669"/>
    <property type="project" value="InterPro"/>
</dbReference>
<feature type="transmembrane region" description="Helical" evidence="9">
    <location>
        <begin position="2072"/>
        <end position="2096"/>
    </location>
</feature>
<dbReference type="InterPro" id="IPR001680">
    <property type="entry name" value="WD40_rpt"/>
</dbReference>
<evidence type="ECO:0000313" key="12">
    <source>
        <dbReference type="EMBL" id="KAF5669443.1"/>
    </source>
</evidence>
<dbReference type="Pfam" id="PF24883">
    <property type="entry name" value="NPHP3_N"/>
    <property type="match status" value="1"/>
</dbReference>
<evidence type="ECO:0000256" key="8">
    <source>
        <dbReference type="PROSITE-ProRule" id="PRU00221"/>
    </source>
</evidence>
<feature type="domain" description="Rieske" evidence="11">
    <location>
        <begin position="54"/>
        <end position="152"/>
    </location>
</feature>
<evidence type="ECO:0000256" key="1">
    <source>
        <dbReference type="ARBA" id="ARBA00004141"/>
    </source>
</evidence>
<dbReference type="SUPFAM" id="SSF53167">
    <property type="entry name" value="Purine and uridine phosphorylases"/>
    <property type="match status" value="1"/>
</dbReference>
<keyword evidence="8" id="KW-0853">WD repeat</keyword>
<feature type="transmembrane region" description="Helical" evidence="9">
    <location>
        <begin position="2108"/>
        <end position="2129"/>
    </location>
</feature>
<feature type="transmembrane region" description="Helical" evidence="9">
    <location>
        <begin position="1675"/>
        <end position="1696"/>
    </location>
</feature>
<keyword evidence="5" id="KW-0408">Iron</keyword>
<dbReference type="InterPro" id="IPR015943">
    <property type="entry name" value="WD40/YVTN_repeat-like_dom_sf"/>
</dbReference>
<dbReference type="Gene3D" id="2.130.10.10">
    <property type="entry name" value="YVTN repeat-like/Quinoprotein amine dehydrogenase"/>
    <property type="match status" value="2"/>
</dbReference>
<dbReference type="GO" id="GO:0003824">
    <property type="term" value="F:catalytic activity"/>
    <property type="evidence" value="ECO:0007669"/>
    <property type="project" value="InterPro"/>
</dbReference>
<feature type="transmembrane region" description="Helical" evidence="9">
    <location>
        <begin position="2010"/>
        <end position="2030"/>
    </location>
</feature>
<dbReference type="InterPro" id="IPR035994">
    <property type="entry name" value="Nucleoside_phosphorylase_sf"/>
</dbReference>
<dbReference type="SUPFAM" id="SSF103473">
    <property type="entry name" value="MFS general substrate transporter"/>
    <property type="match status" value="1"/>
</dbReference>
<evidence type="ECO:0000256" key="6">
    <source>
        <dbReference type="ARBA" id="ARBA00023014"/>
    </source>
</evidence>
<sequence length="2146" mass="241203">MNYLNPFSRKGAQWAFVGLASSFPDVDDDAGNLAKYRLCNTKSIPGCKAFHIPKEDCSSSQEVPIGDDALGQELTDQVLVFKYKGKFHAIDHSCPHSQFPLSRGTPFDIEDFGVTLSVGVSCPKHDWSFDLFTGMSDRGSYKLKTWEVQIRDAKETPPSETNEKDDDVADKEVWVRRKQRIAWVAPLPEELAAAKALLDDRHDTPDDFYQPSTDNNSYTWGRMGKHNVVIVSLPAGKKDIVSAAVTVSNLASSLSHIRIGLLVGIGGGIPRPDLGRDIRLGDVFVSQPHGRTGGVIQYDHGRVTSGETWEPRGSLNMPPSILLNALADLHSEHLSDNVKTPAILKEMWESKPNMVRAGFVHQGTQNDKLFRHDYYHMDGDDCEKCDEALQVPRVHRQSTEPTVHYGVIASGNAVVKDAITRDRIAEVVGEECLCLETEAAGLMNHFPCLVVRGISDYADSHKNDRWQKYAAVTAAAYAKELLESVPVKRLLITPTFREQFETISQDVRWIRSDTDDVRMRVQNVQENLLNLNQKAVIDRLPIAVNASYDSVSEADNPRCLPDTRTQLLEDIMRWVQNEDAQPIFWLNGMAGTGKSTVSQTSISLVLVIDALDECELEDTQAKKMLEFLETARNHLKIFITSRPELPIRLSFSSISGKYEHIILHNIAEPIIRHDLSVFFDHQLVQIRSDYNASVSESRLDQDWPGIKVRQRLVEMASPLFIYAATVCRFIADWRCGDPKEQLETILDSQRTTHASQLKATYFPVLTNLVKGLSENRREIVLERFRLIVGTIIILAAPLGIKSLANLLSISVDIIEDILRKLHSVLHIPEVCNRSVKLLHLSFRDLLLDYDETGQEGFYVDQLWIHGNTFGQCMKVMEKFLKVDMCGLRAAKMESSTINKNSIDTYIPQEIQYACLHWLSHFEKVQDDRIKRDSVYLFVKTHFLHWVECLSLMGRANESLTILKRLQCIVRKVDRRFDKRLVDFLEDAFRFLRANMIIISSAPLQIYYPALLFTPQRSEIREALSSEMPNFILRPPQTSPRWGNIIQRFKYDQSKVVREVLFSPDSNIIASSYDDASVDIWQTDTGIHLHELKKITPGAISMSFSRDSKLLATSIARECAIYVWEIETGECVKESRTFPAAKVWLYFDDKSDLLAGSSFPAGPTVCLRYYSRRNFQTFVEVMSFKWESLLLAFSCDSRLIASMPKDDGFDADDCVVVGNIDDHEGEFLEIYPMKRRCQYPRDAYFLEFSPDSSLLAFNIAEDWSLWLQDNGWNMDSQFLEWLQYVGYGDIRVKRQEMRNIKPDFDHHDEECKLQLSPDRKLFITVKGCENSLYLGQVSEPTSNDEPPLGVNVSPEWPLVLSPNSEFVAGHNHSKICVWKTDADDAFELQSPILRGRPGRRLVFSNDSMCLAAYHQTKYKLSLWSTTAGKVKLSAAIDDSEHFMFSPESTIISMRNGIDKPPARLRLWLLETGKRIQPLPCNLSGFSTDLKQILSFCEHGKVPFPPSQLSFEPDTGRLLTGRGTFVLDESSEEYQPAGYNFTENLEWITYEGQYTPPNVKPCYQSFIPSKSQKPIECASRAVHRESGGKPDAITATLPPIVQIEKTSSATDFSSSIDWLIMVSFKNAFALSSGEVDAATPPGTIQIHREQEDHGGVIRSNASDDPWDPLNFPTWHKIAALLVASIYAFTANFSSGVIAPAFQLWPMVFPNDPRSLSELSVLIAIPVLFLGGANIWWVPLSNWMGRRPVLIVATLLLTFSSMWCGLATSYHSLLAARAFQGIGGAAADTIAPALIGDLFPVHQRGRAMAVYTIMLVIGPLAGGISGGYIVYQQSWQMIFWVCLALSASCFVGVVLFVPETMYLRRMPIECVPSGDSEKQAQFGVNEHVENRSTSEQHTTHKPFTYVKSLGFIKPCGSLLKQFIQPWRTLLLPGTWVVMLHYAGLLGGIVTISAIGPQMLAGPPYLWKSNAGLINVGGIIGGIIGYIYTFLLADGSMVKKASKTRHGVAEAEDRLPTLFFPLFVATAGLLVFGFCAQNPGTNRWIGLQFGYGMISFGLMQVPSVGFNYLIDSYHSLAADCFTMVTILRAIIAFAWTFFVADWVHQKGAAEPFGIFGLLMGIFSLLTVPLWMYGKRMRIATAERVLRWQGF</sequence>
<dbReference type="CDD" id="cd03467">
    <property type="entry name" value="Rieske"/>
    <property type="match status" value="1"/>
</dbReference>
<keyword evidence="2" id="KW-0001">2Fe-2S</keyword>